<gene>
    <name evidence="13" type="ORF">SAMN05216325_10140</name>
</gene>
<keyword evidence="8" id="KW-0378">Hydrolase</keyword>
<proteinExistence type="inferred from homology"/>
<dbReference type="NCBIfam" id="TIGR00758">
    <property type="entry name" value="UDG_fam4"/>
    <property type="match status" value="1"/>
</dbReference>
<dbReference type="RefSeq" id="WP_090626861.1">
    <property type="nucleotide sequence ID" value="NZ_FOCP01000001.1"/>
</dbReference>
<protein>
    <recommendedName>
        <fullName evidence="4">Type-4 uracil-DNA glycosylase</fullName>
        <ecNumber evidence="3">3.2.2.27</ecNumber>
    </recommendedName>
</protein>
<accession>A0A1H8A9R5</accession>
<dbReference type="InterPro" id="IPR005273">
    <property type="entry name" value="Ura-DNA_glyco_family4"/>
</dbReference>
<feature type="domain" description="Uracil-DNA glycosylase-like" evidence="12">
    <location>
        <begin position="69"/>
        <end position="216"/>
    </location>
</feature>
<dbReference type="Pfam" id="PF03167">
    <property type="entry name" value="UDG"/>
    <property type="match status" value="1"/>
</dbReference>
<dbReference type="EMBL" id="FOCP01000001">
    <property type="protein sequence ID" value="SEM67525.1"/>
    <property type="molecule type" value="Genomic_DNA"/>
</dbReference>
<dbReference type="CDD" id="cd10030">
    <property type="entry name" value="UDG-F4_TTUDGA_SPO1dp_like"/>
    <property type="match status" value="1"/>
</dbReference>
<dbReference type="InterPro" id="IPR051536">
    <property type="entry name" value="UDG_Type-4/5"/>
</dbReference>
<evidence type="ECO:0000256" key="9">
    <source>
        <dbReference type="ARBA" id="ARBA00023004"/>
    </source>
</evidence>
<evidence type="ECO:0000256" key="3">
    <source>
        <dbReference type="ARBA" id="ARBA00012030"/>
    </source>
</evidence>
<dbReference type="SUPFAM" id="SSF52141">
    <property type="entry name" value="Uracil-DNA glycosylase-like"/>
    <property type="match status" value="1"/>
</dbReference>
<comment type="catalytic activity">
    <reaction evidence="1">
        <text>Hydrolyzes single-stranded DNA or mismatched double-stranded DNA and polynucleotides, releasing free uracil.</text>
        <dbReference type="EC" id="3.2.2.27"/>
    </reaction>
</comment>
<evidence type="ECO:0000256" key="1">
    <source>
        <dbReference type="ARBA" id="ARBA00001400"/>
    </source>
</evidence>
<comment type="similarity">
    <text evidence="2">Belongs to the uracil-DNA glycosylase (UDG) superfamily. Type 4 (UDGa) family.</text>
</comment>
<dbReference type="PANTHER" id="PTHR33693:SF1">
    <property type="entry name" value="TYPE-4 URACIL-DNA GLYCOSYLASE"/>
    <property type="match status" value="1"/>
</dbReference>
<dbReference type="SMART" id="SM00987">
    <property type="entry name" value="UreE_C"/>
    <property type="match status" value="1"/>
</dbReference>
<keyword evidence="5" id="KW-0004">4Fe-4S</keyword>
<evidence type="ECO:0000256" key="11">
    <source>
        <dbReference type="ARBA" id="ARBA00023204"/>
    </source>
</evidence>
<dbReference type="OrthoDB" id="5290748at2"/>
<dbReference type="InterPro" id="IPR005122">
    <property type="entry name" value="Uracil-DNA_glycosylase-like"/>
</dbReference>
<reference evidence="13 14" key="1">
    <citation type="submission" date="2016-10" db="EMBL/GenBank/DDBJ databases">
        <authorList>
            <person name="de Groot N.N."/>
        </authorList>
    </citation>
    <scope>NUCLEOTIDE SEQUENCE [LARGE SCALE GENOMIC DNA]</scope>
    <source>
        <strain evidence="13 14">Nm22</strain>
    </source>
</reference>
<keyword evidence="10" id="KW-0411">Iron-sulfur</keyword>
<evidence type="ECO:0000256" key="8">
    <source>
        <dbReference type="ARBA" id="ARBA00022801"/>
    </source>
</evidence>
<evidence type="ECO:0000256" key="2">
    <source>
        <dbReference type="ARBA" id="ARBA00006521"/>
    </source>
</evidence>
<dbReference type="SMART" id="SM00986">
    <property type="entry name" value="UDG"/>
    <property type="match status" value="1"/>
</dbReference>
<evidence type="ECO:0000313" key="13">
    <source>
        <dbReference type="EMBL" id="SEM67525.1"/>
    </source>
</evidence>
<evidence type="ECO:0000256" key="6">
    <source>
        <dbReference type="ARBA" id="ARBA00022723"/>
    </source>
</evidence>
<dbReference type="EC" id="3.2.2.27" evidence="3"/>
<organism evidence="13 14">
    <name type="scientific">Nitrosomonas marina</name>
    <dbReference type="NCBI Taxonomy" id="917"/>
    <lineage>
        <taxon>Bacteria</taxon>
        <taxon>Pseudomonadati</taxon>
        <taxon>Pseudomonadota</taxon>
        <taxon>Betaproteobacteria</taxon>
        <taxon>Nitrosomonadales</taxon>
        <taxon>Nitrosomonadaceae</taxon>
        <taxon>Nitrosomonas</taxon>
    </lineage>
</organism>
<dbReference type="PANTHER" id="PTHR33693">
    <property type="entry name" value="TYPE-5 URACIL-DNA GLYCOSYLASE"/>
    <property type="match status" value="1"/>
</dbReference>
<dbReference type="GO" id="GO:0046872">
    <property type="term" value="F:metal ion binding"/>
    <property type="evidence" value="ECO:0007669"/>
    <property type="project" value="UniProtKB-KW"/>
</dbReference>
<dbReference type="GO" id="GO:0006281">
    <property type="term" value="P:DNA repair"/>
    <property type="evidence" value="ECO:0007669"/>
    <property type="project" value="UniProtKB-KW"/>
</dbReference>
<keyword evidence="7" id="KW-0227">DNA damage</keyword>
<dbReference type="GO" id="GO:0004844">
    <property type="term" value="F:uracil DNA N-glycosylase activity"/>
    <property type="evidence" value="ECO:0007669"/>
    <property type="project" value="UniProtKB-EC"/>
</dbReference>
<evidence type="ECO:0000256" key="4">
    <source>
        <dbReference type="ARBA" id="ARBA00019403"/>
    </source>
</evidence>
<dbReference type="GO" id="GO:0051539">
    <property type="term" value="F:4 iron, 4 sulfur cluster binding"/>
    <property type="evidence" value="ECO:0007669"/>
    <property type="project" value="UniProtKB-KW"/>
</dbReference>
<dbReference type="AlphaFoldDB" id="A0A1H8A9R5"/>
<sequence length="226" mass="25148">MNTRRKAILKELGLTPLWHLRAETKTAIQPEQSARPMVEVADMDWEQLTTTVADCTACPLRQTCTQTVFGVGDKTADWLYIGEGPGAREDALGEPFVGQAGKLLDNMLAAIRLKRGENVYITNIVKCRPPDNRNPSEDEARQCAPYLVRQIALIKPRLIVALGKVAAQNLLNSTDTIANLRGKIHDYHGIPLIVTYHPAYLLRALPEKAKAWKDLCMARAFMESLS</sequence>
<dbReference type="InterPro" id="IPR036895">
    <property type="entry name" value="Uracil-DNA_glycosylase-like_sf"/>
</dbReference>
<evidence type="ECO:0000256" key="7">
    <source>
        <dbReference type="ARBA" id="ARBA00022763"/>
    </source>
</evidence>
<evidence type="ECO:0000313" key="14">
    <source>
        <dbReference type="Proteomes" id="UP000199459"/>
    </source>
</evidence>
<evidence type="ECO:0000256" key="10">
    <source>
        <dbReference type="ARBA" id="ARBA00023014"/>
    </source>
</evidence>
<dbReference type="STRING" id="917.SAMN05216326_11227"/>
<keyword evidence="6" id="KW-0479">Metal-binding</keyword>
<dbReference type="Gene3D" id="3.40.470.10">
    <property type="entry name" value="Uracil-DNA glycosylase-like domain"/>
    <property type="match status" value="1"/>
</dbReference>
<evidence type="ECO:0000256" key="5">
    <source>
        <dbReference type="ARBA" id="ARBA00022485"/>
    </source>
</evidence>
<dbReference type="Proteomes" id="UP000199459">
    <property type="component" value="Unassembled WGS sequence"/>
</dbReference>
<evidence type="ECO:0000259" key="12">
    <source>
        <dbReference type="SMART" id="SM00986"/>
    </source>
</evidence>
<keyword evidence="11" id="KW-0234">DNA repair</keyword>
<keyword evidence="9" id="KW-0408">Iron</keyword>
<name>A0A1H8A9R5_9PROT</name>